<reference evidence="3" key="1">
    <citation type="journal article" date="2023" name="Front. Mar. Sci.">
        <title>A new Merluccius polli reference genome to investigate the effects of global change in West African waters.</title>
        <authorList>
            <person name="Mateo J.L."/>
            <person name="Blanco-Fernandez C."/>
            <person name="Garcia-Vazquez E."/>
            <person name="Machado-Schiaffino G."/>
        </authorList>
    </citation>
    <scope>NUCLEOTIDE SEQUENCE</scope>
    <source>
        <strain evidence="3">C29</strain>
        <tissue evidence="3">Fin</tissue>
    </source>
</reference>
<evidence type="ECO:0000313" key="4">
    <source>
        <dbReference type="Proteomes" id="UP001174136"/>
    </source>
</evidence>
<accession>A0AA47P125</accession>
<keyword evidence="2" id="KW-1133">Transmembrane helix</keyword>
<protein>
    <submittedName>
        <fullName evidence="3">Uncharacterized protein</fullName>
    </submittedName>
</protein>
<feature type="compositionally biased region" description="Basic residues" evidence="1">
    <location>
        <begin position="120"/>
        <end position="135"/>
    </location>
</feature>
<feature type="region of interest" description="Disordered" evidence="1">
    <location>
        <begin position="83"/>
        <end position="170"/>
    </location>
</feature>
<keyword evidence="2" id="KW-0812">Transmembrane</keyword>
<keyword evidence="4" id="KW-1185">Reference proteome</keyword>
<evidence type="ECO:0000256" key="1">
    <source>
        <dbReference type="SAM" id="MobiDB-lite"/>
    </source>
</evidence>
<feature type="compositionally biased region" description="Low complexity" evidence="1">
    <location>
        <begin position="83"/>
        <end position="119"/>
    </location>
</feature>
<keyword evidence="2" id="KW-0472">Membrane</keyword>
<evidence type="ECO:0000256" key="2">
    <source>
        <dbReference type="SAM" id="Phobius"/>
    </source>
</evidence>
<evidence type="ECO:0000313" key="3">
    <source>
        <dbReference type="EMBL" id="KAK0146496.1"/>
    </source>
</evidence>
<organism evidence="3 4">
    <name type="scientific">Merluccius polli</name>
    <name type="common">Benguela hake</name>
    <name type="synonym">Merluccius cadenati</name>
    <dbReference type="NCBI Taxonomy" id="89951"/>
    <lineage>
        <taxon>Eukaryota</taxon>
        <taxon>Metazoa</taxon>
        <taxon>Chordata</taxon>
        <taxon>Craniata</taxon>
        <taxon>Vertebrata</taxon>
        <taxon>Euteleostomi</taxon>
        <taxon>Actinopterygii</taxon>
        <taxon>Neopterygii</taxon>
        <taxon>Teleostei</taxon>
        <taxon>Neoteleostei</taxon>
        <taxon>Acanthomorphata</taxon>
        <taxon>Zeiogadaria</taxon>
        <taxon>Gadariae</taxon>
        <taxon>Gadiformes</taxon>
        <taxon>Gadoidei</taxon>
        <taxon>Merlucciidae</taxon>
        <taxon>Merluccius</taxon>
    </lineage>
</organism>
<gene>
    <name evidence="3" type="ORF">N1851_014201</name>
</gene>
<dbReference type="Proteomes" id="UP001174136">
    <property type="component" value="Unassembled WGS sequence"/>
</dbReference>
<comment type="caution">
    <text evidence="3">The sequence shown here is derived from an EMBL/GenBank/DDBJ whole genome shotgun (WGS) entry which is preliminary data.</text>
</comment>
<sequence length="255" mass="27654">MKFNPSYSPVYAHRTNTSARAGESTRTRKLQLLNFYRRAVERRVVVVGETHSFSWETDTTDTETYPLQTGALITYPSLTTTTTTRTTTLINPSTTTTSSTTTNSSTTTMPGEDSQPPQARQRKRAKKGRSSKAKGRPPALGAQPQSSLDGQDDEEPVLPPTVVKPPPLGRGHVGLQARMEEESSRAVCLQVLLPFLLAGMGMVLAGMVLDSVQVGGRRRLLSSEMFTSWSEVTSGGSIGGVEEEELISNFSSSQV</sequence>
<dbReference type="AlphaFoldDB" id="A0AA47P125"/>
<proteinExistence type="predicted"/>
<name>A0AA47P125_MERPO</name>
<feature type="compositionally biased region" description="Pro residues" evidence="1">
    <location>
        <begin position="157"/>
        <end position="168"/>
    </location>
</feature>
<dbReference type="EMBL" id="JAOPHQ010002571">
    <property type="protein sequence ID" value="KAK0146496.1"/>
    <property type="molecule type" value="Genomic_DNA"/>
</dbReference>
<feature type="transmembrane region" description="Helical" evidence="2">
    <location>
        <begin position="191"/>
        <end position="209"/>
    </location>
</feature>